<protein>
    <submittedName>
        <fullName evidence="3">UPAR/Ly6 domain-containing protein</fullName>
    </submittedName>
</protein>
<dbReference type="InterPro" id="IPR045860">
    <property type="entry name" value="Snake_toxin-like_sf"/>
</dbReference>
<proteinExistence type="predicted"/>
<dbReference type="AlphaFoldDB" id="A0A0N5C0X9"/>
<sequence length="140" mass="15613">MILISILKCFLLLFILKNITKVQSEDDPTHGSHLRCYVGQKIQYWNEEWVENLMAIKCGLSYCSNMTVINTNRNESGKVVIEYSCGGDTLALCDNVTNACLSAGVHNITTCCCDKDLCNTSTFLNSSFSLLLLVFLTQLL</sequence>
<keyword evidence="1" id="KW-0732">Signal</keyword>
<feature type="signal peptide" evidence="1">
    <location>
        <begin position="1"/>
        <end position="24"/>
    </location>
</feature>
<dbReference type="SUPFAM" id="SSF57302">
    <property type="entry name" value="Snake toxin-like"/>
    <property type="match status" value="1"/>
</dbReference>
<evidence type="ECO:0000313" key="3">
    <source>
        <dbReference type="WBParaSite" id="SPAL_0001165800.1"/>
    </source>
</evidence>
<evidence type="ECO:0000256" key="1">
    <source>
        <dbReference type="SAM" id="SignalP"/>
    </source>
</evidence>
<keyword evidence="2" id="KW-1185">Reference proteome</keyword>
<name>A0A0N5C0X9_STREA</name>
<dbReference type="Proteomes" id="UP000046392">
    <property type="component" value="Unplaced"/>
</dbReference>
<evidence type="ECO:0000313" key="2">
    <source>
        <dbReference type="Proteomes" id="UP000046392"/>
    </source>
</evidence>
<accession>A0A0N5C0X9</accession>
<organism evidence="2 3">
    <name type="scientific">Strongyloides papillosus</name>
    <name type="common">Intestinal threadworm</name>
    <dbReference type="NCBI Taxonomy" id="174720"/>
    <lineage>
        <taxon>Eukaryota</taxon>
        <taxon>Metazoa</taxon>
        <taxon>Ecdysozoa</taxon>
        <taxon>Nematoda</taxon>
        <taxon>Chromadorea</taxon>
        <taxon>Rhabditida</taxon>
        <taxon>Tylenchina</taxon>
        <taxon>Panagrolaimomorpha</taxon>
        <taxon>Strongyloidoidea</taxon>
        <taxon>Strongyloididae</taxon>
        <taxon>Strongyloides</taxon>
    </lineage>
</organism>
<dbReference type="WBParaSite" id="SPAL_0001165800.1">
    <property type="protein sequence ID" value="SPAL_0001165800.1"/>
    <property type="gene ID" value="SPAL_0001165800"/>
</dbReference>
<reference evidence="3" key="1">
    <citation type="submission" date="2017-02" db="UniProtKB">
        <authorList>
            <consortium name="WormBaseParasite"/>
        </authorList>
    </citation>
    <scope>IDENTIFICATION</scope>
</reference>
<feature type="chain" id="PRO_5005895272" evidence="1">
    <location>
        <begin position="25"/>
        <end position="140"/>
    </location>
</feature>